<dbReference type="NCBIfam" id="TIGR02453">
    <property type="entry name" value="TIGR02453 family protein"/>
    <property type="match status" value="1"/>
</dbReference>
<comment type="caution">
    <text evidence="2">The sequence shown here is derived from an EMBL/GenBank/DDBJ whole genome shotgun (WGS) entry which is preliminary data.</text>
</comment>
<dbReference type="STRING" id="1664694.A0A0N1H7K8"/>
<feature type="compositionally biased region" description="Acidic residues" evidence="1">
    <location>
        <begin position="120"/>
        <end position="136"/>
    </location>
</feature>
<dbReference type="Pfam" id="PF09365">
    <property type="entry name" value="DUF2461"/>
    <property type="match status" value="1"/>
</dbReference>
<sequence length="449" mass="49123">MPRKSVGRPTTGTPKTEPASAPSGSLPKRNHKRHLSAGGNVASATGDATDHPTSVTPGTRASKRLKDSATSTPVTGKKSKYFDGPGSEDEDEDLVEASSASPSGDDSASGYGDDSGSASEENESGQESEDDYDSEEDTKRRSKGSKSRAGTGKAFFGKQNSQMWREGVKTGLGPGKQVFIEKPKPRGDGGIKYVADRIHPNTMLFLEDLKANNDREWLKMHDPDFRQSWKDWESLVDVLSEKISEIDETVPELPPKDLVFRIYRDVRFSKDPTPYKPHFSAAWSRTGRKGPYACYYVQISPHGKSFVGAGLWMPEAAPLALLRRDIVRKPEKLRKVLTDPAMRKHILGGIANDPKKAVKAFANQNQDNALKTAPKGYSVEDASIELLRLRNYTAGHRLPEQTVLSPSLVKEIAVLIGSLYPLVTYLNSVVMPEDDASSSDASDPSEDEM</sequence>
<feature type="compositionally biased region" description="Acidic residues" evidence="1">
    <location>
        <begin position="86"/>
        <end position="95"/>
    </location>
</feature>
<dbReference type="OrthoDB" id="2537769at2759"/>
<evidence type="ECO:0000313" key="3">
    <source>
        <dbReference type="Proteomes" id="UP000038010"/>
    </source>
</evidence>
<organism evidence="2 3">
    <name type="scientific">Cyphellophora attinorum</name>
    <dbReference type="NCBI Taxonomy" id="1664694"/>
    <lineage>
        <taxon>Eukaryota</taxon>
        <taxon>Fungi</taxon>
        <taxon>Dikarya</taxon>
        <taxon>Ascomycota</taxon>
        <taxon>Pezizomycotina</taxon>
        <taxon>Eurotiomycetes</taxon>
        <taxon>Chaetothyriomycetidae</taxon>
        <taxon>Chaetothyriales</taxon>
        <taxon>Cyphellophoraceae</taxon>
        <taxon>Cyphellophora</taxon>
    </lineage>
</organism>
<feature type="region of interest" description="Disordered" evidence="1">
    <location>
        <begin position="1"/>
        <end position="159"/>
    </location>
</feature>
<protein>
    <recommendedName>
        <fullName evidence="4">TIGR02453 family protein</fullName>
    </recommendedName>
</protein>
<keyword evidence="3" id="KW-1185">Reference proteome</keyword>
<dbReference type="VEuPathDB" id="FungiDB:AB675_9758"/>
<evidence type="ECO:0008006" key="4">
    <source>
        <dbReference type="Google" id="ProtNLM"/>
    </source>
</evidence>
<dbReference type="Proteomes" id="UP000038010">
    <property type="component" value="Unassembled WGS sequence"/>
</dbReference>
<dbReference type="RefSeq" id="XP_018002498.1">
    <property type="nucleotide sequence ID" value="XM_018150322.1"/>
</dbReference>
<dbReference type="EMBL" id="LFJN01000007">
    <property type="protein sequence ID" value="KPI42535.1"/>
    <property type="molecule type" value="Genomic_DNA"/>
</dbReference>
<dbReference type="PANTHER" id="PTHR36452">
    <property type="entry name" value="CHROMOSOME 12, WHOLE GENOME SHOTGUN SEQUENCE"/>
    <property type="match status" value="1"/>
</dbReference>
<evidence type="ECO:0000313" key="2">
    <source>
        <dbReference type="EMBL" id="KPI42535.1"/>
    </source>
</evidence>
<dbReference type="AlphaFoldDB" id="A0A0N1H7K8"/>
<name>A0A0N1H7K8_9EURO</name>
<accession>A0A0N1H7K8</accession>
<proteinExistence type="predicted"/>
<reference evidence="2 3" key="1">
    <citation type="submission" date="2015-06" db="EMBL/GenBank/DDBJ databases">
        <title>Draft genome of the ant-associated black yeast Phialophora attae CBS 131958.</title>
        <authorList>
            <person name="Moreno L.F."/>
            <person name="Stielow B.J."/>
            <person name="de Hoog S."/>
            <person name="Vicente V.A."/>
            <person name="Weiss V.A."/>
            <person name="de Vries M."/>
            <person name="Cruz L.M."/>
            <person name="Souza E.M."/>
        </authorList>
    </citation>
    <scope>NUCLEOTIDE SEQUENCE [LARGE SCALE GENOMIC DNA]</scope>
    <source>
        <strain evidence="2 3">CBS 131958</strain>
    </source>
</reference>
<dbReference type="GeneID" id="28742202"/>
<evidence type="ECO:0000256" key="1">
    <source>
        <dbReference type="SAM" id="MobiDB-lite"/>
    </source>
</evidence>
<feature type="compositionally biased region" description="Low complexity" evidence="1">
    <location>
        <begin position="97"/>
        <end position="119"/>
    </location>
</feature>
<dbReference type="PANTHER" id="PTHR36452:SF1">
    <property type="entry name" value="DUF2461 DOMAIN-CONTAINING PROTEIN"/>
    <property type="match status" value="1"/>
</dbReference>
<dbReference type="InterPro" id="IPR012808">
    <property type="entry name" value="CHP02453"/>
</dbReference>
<gene>
    <name evidence="2" type="ORF">AB675_9758</name>
</gene>